<evidence type="ECO:0000313" key="2">
    <source>
        <dbReference type="EMBL" id="KAL3762611.1"/>
    </source>
</evidence>
<feature type="region of interest" description="Disordered" evidence="1">
    <location>
        <begin position="32"/>
        <end position="164"/>
    </location>
</feature>
<feature type="region of interest" description="Disordered" evidence="1">
    <location>
        <begin position="178"/>
        <end position="200"/>
    </location>
</feature>
<sequence>MRRSARQATRAANKARLSGAIIKSDAPKNKKIAFADDDDDGAAADVDGGDDDNNLQVQHDGGSEDIHPADRAKDERGTNVDANGTANTENSDDDDDAVEEVTGSAARASTQQSRDVERKISKETASKKKRRKKSDIIVVENASKVENDDAKNEDESVDEDEDGEDMLLTDDFFKMVDSERASHSQQMKQEKKAKKMQQKKLLGKHTTFVIEGDYSTAAGPHPINQNIEVVALGGIGDDRKSNNKTTYASGERQLLVSATLGMAPSKAATTFARGSMSSGISKARSSDSRKRQSKDEETWKRSRKMNRLGAGHRPGQAATLFLCKKK</sequence>
<protein>
    <submittedName>
        <fullName evidence="2">Uncharacterized protein</fullName>
    </submittedName>
</protein>
<gene>
    <name evidence="2" type="ORF">ACHAWU_005814</name>
</gene>
<evidence type="ECO:0000256" key="1">
    <source>
        <dbReference type="SAM" id="MobiDB-lite"/>
    </source>
</evidence>
<feature type="compositionally biased region" description="Acidic residues" evidence="1">
    <location>
        <begin position="155"/>
        <end position="164"/>
    </location>
</feature>
<feature type="compositionally biased region" description="Acidic residues" evidence="1">
    <location>
        <begin position="90"/>
        <end position="99"/>
    </location>
</feature>
<comment type="caution">
    <text evidence="2">The sequence shown here is derived from an EMBL/GenBank/DDBJ whole genome shotgun (WGS) entry which is preliminary data.</text>
</comment>
<proteinExistence type="predicted"/>
<feature type="compositionally biased region" description="Basic and acidic residues" evidence="1">
    <location>
        <begin position="284"/>
        <end position="300"/>
    </location>
</feature>
<dbReference type="AlphaFoldDB" id="A0ABD3MII6"/>
<feature type="compositionally biased region" description="Polar residues" evidence="1">
    <location>
        <begin position="80"/>
        <end position="89"/>
    </location>
</feature>
<feature type="compositionally biased region" description="Basic and acidic residues" evidence="1">
    <location>
        <begin position="61"/>
        <end position="78"/>
    </location>
</feature>
<dbReference type="Proteomes" id="UP001530293">
    <property type="component" value="Unassembled WGS sequence"/>
</dbReference>
<feature type="compositionally biased region" description="Basic residues" evidence="1">
    <location>
        <begin position="191"/>
        <end position="200"/>
    </location>
</feature>
<name>A0ABD3MII6_9STRA</name>
<feature type="compositionally biased region" description="Basic and acidic residues" evidence="1">
    <location>
        <begin position="114"/>
        <end position="126"/>
    </location>
</feature>
<feature type="compositionally biased region" description="Basic and acidic residues" evidence="1">
    <location>
        <begin position="143"/>
        <end position="154"/>
    </location>
</feature>
<feature type="compositionally biased region" description="Acidic residues" evidence="1">
    <location>
        <begin position="35"/>
        <end position="53"/>
    </location>
</feature>
<accession>A0ABD3MII6</accession>
<reference evidence="2 3" key="1">
    <citation type="submission" date="2024-10" db="EMBL/GenBank/DDBJ databases">
        <title>Updated reference genomes for cyclostephanoid diatoms.</title>
        <authorList>
            <person name="Roberts W.R."/>
            <person name="Alverson A.J."/>
        </authorList>
    </citation>
    <scope>NUCLEOTIDE SEQUENCE [LARGE SCALE GENOMIC DNA]</scope>
    <source>
        <strain evidence="2 3">AJA232-27</strain>
    </source>
</reference>
<organism evidence="2 3">
    <name type="scientific">Discostella pseudostelligera</name>
    <dbReference type="NCBI Taxonomy" id="259834"/>
    <lineage>
        <taxon>Eukaryota</taxon>
        <taxon>Sar</taxon>
        <taxon>Stramenopiles</taxon>
        <taxon>Ochrophyta</taxon>
        <taxon>Bacillariophyta</taxon>
        <taxon>Coscinodiscophyceae</taxon>
        <taxon>Thalassiosirophycidae</taxon>
        <taxon>Stephanodiscales</taxon>
        <taxon>Stephanodiscaceae</taxon>
        <taxon>Discostella</taxon>
    </lineage>
</organism>
<evidence type="ECO:0000313" key="3">
    <source>
        <dbReference type="Proteomes" id="UP001530293"/>
    </source>
</evidence>
<keyword evidence="3" id="KW-1185">Reference proteome</keyword>
<feature type="region of interest" description="Disordered" evidence="1">
    <location>
        <begin position="269"/>
        <end position="326"/>
    </location>
</feature>
<dbReference type="EMBL" id="JALLBG020000132">
    <property type="protein sequence ID" value="KAL3762611.1"/>
    <property type="molecule type" value="Genomic_DNA"/>
</dbReference>